<comment type="cofactor">
    <cofactor evidence="13">
        <name>Ca(2+)</name>
        <dbReference type="ChEBI" id="CHEBI:29108"/>
    </cofactor>
    <text evidence="13">Binds 1 Ca(2+) ion per subunit.</text>
</comment>
<dbReference type="CDD" id="cd11377">
    <property type="entry name" value="Pro-peptidase_S53"/>
    <property type="match status" value="1"/>
</dbReference>
<evidence type="ECO:0000313" key="18">
    <source>
        <dbReference type="Proteomes" id="UP000663832"/>
    </source>
</evidence>
<accession>A0A814P2U8</accession>
<proteinExistence type="predicted"/>
<dbReference type="Pfam" id="PF00082">
    <property type="entry name" value="Peptidase_S8"/>
    <property type="match status" value="1"/>
</dbReference>
<dbReference type="SUPFAM" id="SSF52743">
    <property type="entry name" value="Subtilisin-like"/>
    <property type="match status" value="1"/>
</dbReference>
<dbReference type="InterPro" id="IPR015366">
    <property type="entry name" value="S53_propep"/>
</dbReference>
<feature type="signal peptide" evidence="14">
    <location>
        <begin position="1"/>
        <end position="19"/>
    </location>
</feature>
<organism evidence="16 19">
    <name type="scientific">Adineta steineri</name>
    <dbReference type="NCBI Taxonomy" id="433720"/>
    <lineage>
        <taxon>Eukaryota</taxon>
        <taxon>Metazoa</taxon>
        <taxon>Spiralia</taxon>
        <taxon>Gnathifera</taxon>
        <taxon>Rotifera</taxon>
        <taxon>Eurotatoria</taxon>
        <taxon>Bdelloidea</taxon>
        <taxon>Adinetida</taxon>
        <taxon>Adinetidae</taxon>
        <taxon>Adineta</taxon>
    </lineage>
</organism>
<dbReference type="EMBL" id="CAJNOI010000126">
    <property type="protein sequence ID" value="CAF1100792.1"/>
    <property type="molecule type" value="Genomic_DNA"/>
</dbReference>
<dbReference type="SMART" id="SM00944">
    <property type="entry name" value="Pro-kuma_activ"/>
    <property type="match status" value="1"/>
</dbReference>
<feature type="binding site" evidence="13">
    <location>
        <position position="514"/>
    </location>
    <ligand>
        <name>Ca(2+)</name>
        <dbReference type="ChEBI" id="CHEBI:29108"/>
    </ligand>
</feature>
<dbReference type="Pfam" id="PF09286">
    <property type="entry name" value="Pro-kuma_activ"/>
    <property type="match status" value="1"/>
</dbReference>
<keyword evidence="9" id="KW-0865">Zymogen</keyword>
<evidence type="ECO:0000256" key="11">
    <source>
        <dbReference type="ARBA" id="ARBA00032661"/>
    </source>
</evidence>
<keyword evidence="18" id="KW-1185">Reference proteome</keyword>
<feature type="active site" description="Charge relay system" evidence="13">
    <location>
        <position position="472"/>
    </location>
</feature>
<evidence type="ECO:0000256" key="3">
    <source>
        <dbReference type="ARBA" id="ARBA00020254"/>
    </source>
</evidence>
<feature type="domain" description="Peptidase S53" evidence="15">
    <location>
        <begin position="205"/>
        <end position="555"/>
    </location>
</feature>
<dbReference type="AlphaFoldDB" id="A0A814P2U8"/>
<keyword evidence="4 13" id="KW-0645">Protease</keyword>
<keyword evidence="6 13" id="KW-0378">Hydrolase</keyword>
<comment type="caution">
    <text evidence="16">The sequence shown here is derived from an EMBL/GenBank/DDBJ whole genome shotgun (WGS) entry which is preliminary data.</text>
</comment>
<evidence type="ECO:0000256" key="7">
    <source>
        <dbReference type="ARBA" id="ARBA00022825"/>
    </source>
</evidence>
<keyword evidence="7 13" id="KW-0720">Serine protease</keyword>
<dbReference type="InterPro" id="IPR023828">
    <property type="entry name" value="Peptidase_S8_Ser-AS"/>
</dbReference>
<dbReference type="EC" id="3.4.14.9" evidence="2"/>
<evidence type="ECO:0000313" key="16">
    <source>
        <dbReference type="EMBL" id="CAF1100792.1"/>
    </source>
</evidence>
<dbReference type="GO" id="GO:0006508">
    <property type="term" value="P:proteolysis"/>
    <property type="evidence" value="ECO:0007669"/>
    <property type="project" value="UniProtKB-KW"/>
</dbReference>
<dbReference type="SUPFAM" id="SSF54897">
    <property type="entry name" value="Protease propeptides/inhibitors"/>
    <property type="match status" value="1"/>
</dbReference>
<dbReference type="CDD" id="cd04056">
    <property type="entry name" value="Peptidases_S53"/>
    <property type="match status" value="1"/>
</dbReference>
<dbReference type="PANTHER" id="PTHR14218:SF15">
    <property type="entry name" value="TRIPEPTIDYL-PEPTIDASE 1"/>
    <property type="match status" value="1"/>
</dbReference>
<evidence type="ECO:0000256" key="5">
    <source>
        <dbReference type="ARBA" id="ARBA00022723"/>
    </source>
</evidence>
<feature type="binding site" evidence="13">
    <location>
        <position position="515"/>
    </location>
    <ligand>
        <name>Ca(2+)</name>
        <dbReference type="ChEBI" id="CHEBI:29108"/>
    </ligand>
</feature>
<evidence type="ECO:0000256" key="10">
    <source>
        <dbReference type="ARBA" id="ARBA00032232"/>
    </source>
</evidence>
<feature type="active site" description="Charge relay system" evidence="13">
    <location>
        <position position="281"/>
    </location>
</feature>
<feature type="chain" id="PRO_5035602207" description="Tripeptidyl-peptidase 1" evidence="14">
    <location>
        <begin position="20"/>
        <end position="570"/>
    </location>
</feature>
<evidence type="ECO:0000256" key="2">
    <source>
        <dbReference type="ARBA" id="ARBA00012067"/>
    </source>
</evidence>
<dbReference type="InterPro" id="IPR030400">
    <property type="entry name" value="Sedolisin_dom"/>
</dbReference>
<protein>
    <recommendedName>
        <fullName evidence="3">Tripeptidyl-peptidase 1</fullName>
        <ecNumber evidence="2">3.4.14.9</ecNumber>
    </recommendedName>
    <alternativeName>
        <fullName evidence="10">Tripeptidyl aminopeptidase</fullName>
    </alternativeName>
    <alternativeName>
        <fullName evidence="11">Tripeptidyl-peptidase I</fullName>
    </alternativeName>
</protein>
<dbReference type="InterPro" id="IPR050819">
    <property type="entry name" value="Tripeptidyl-peptidase_I"/>
</dbReference>
<dbReference type="Proteomes" id="UP000663877">
    <property type="component" value="Unassembled WGS sequence"/>
</dbReference>
<feature type="binding site" evidence="13">
    <location>
        <position position="533"/>
    </location>
    <ligand>
        <name>Ca(2+)</name>
        <dbReference type="ChEBI" id="CHEBI:29108"/>
    </ligand>
</feature>
<feature type="active site" description="Charge relay system" evidence="13">
    <location>
        <position position="277"/>
    </location>
</feature>
<evidence type="ECO:0000256" key="6">
    <source>
        <dbReference type="ARBA" id="ARBA00022801"/>
    </source>
</evidence>
<dbReference type="Gene3D" id="3.40.50.200">
    <property type="entry name" value="Peptidase S8/S53 domain"/>
    <property type="match status" value="1"/>
</dbReference>
<comment type="function">
    <text evidence="12">Lysosomal serine protease with tripeptidyl-peptidase I activity. May act as a non-specific lysosomal peptidase which generates tripeptides from the breakdown products produced by lysosomal proteinases. Requires substrates with an unsubstituted N-terminus.</text>
</comment>
<dbReference type="PANTHER" id="PTHR14218">
    <property type="entry name" value="PROTEASE S8 TRIPEPTIDYL PEPTIDASE I CLN2"/>
    <property type="match status" value="1"/>
</dbReference>
<evidence type="ECO:0000256" key="1">
    <source>
        <dbReference type="ARBA" id="ARBA00000884"/>
    </source>
</evidence>
<keyword evidence="14" id="KW-0732">Signal</keyword>
<evidence type="ECO:0000259" key="15">
    <source>
        <dbReference type="PROSITE" id="PS51695"/>
    </source>
</evidence>
<name>A0A814P2U8_9BILA</name>
<evidence type="ECO:0000256" key="9">
    <source>
        <dbReference type="ARBA" id="ARBA00023145"/>
    </source>
</evidence>
<dbReference type="PROSITE" id="PS51695">
    <property type="entry name" value="SEDOLISIN"/>
    <property type="match status" value="1"/>
</dbReference>
<evidence type="ECO:0000256" key="4">
    <source>
        <dbReference type="ARBA" id="ARBA00022670"/>
    </source>
</evidence>
<gene>
    <name evidence="16" type="ORF">BJG266_LOCUS21342</name>
    <name evidence="17" type="ORF">QVE165_LOCUS28625</name>
</gene>
<dbReference type="GO" id="GO:0004252">
    <property type="term" value="F:serine-type endopeptidase activity"/>
    <property type="evidence" value="ECO:0007669"/>
    <property type="project" value="UniProtKB-UniRule"/>
</dbReference>
<keyword evidence="5 13" id="KW-0479">Metal-binding</keyword>
<dbReference type="PROSITE" id="PS00138">
    <property type="entry name" value="SUBTILASE_SER"/>
    <property type="match status" value="1"/>
</dbReference>
<keyword evidence="8 13" id="KW-0106">Calcium</keyword>
<dbReference type="Proteomes" id="UP000663832">
    <property type="component" value="Unassembled WGS sequence"/>
</dbReference>
<reference evidence="16" key="1">
    <citation type="submission" date="2021-02" db="EMBL/GenBank/DDBJ databases">
        <authorList>
            <person name="Nowell W R."/>
        </authorList>
    </citation>
    <scope>NUCLEOTIDE SEQUENCE</scope>
</reference>
<feature type="binding site" evidence="13">
    <location>
        <position position="535"/>
    </location>
    <ligand>
        <name>Ca(2+)</name>
        <dbReference type="ChEBI" id="CHEBI:29108"/>
    </ligand>
</feature>
<comment type="catalytic activity">
    <reaction evidence="1">
        <text>Release of an N-terminal tripeptide from a polypeptide, but also has endopeptidase activity.</text>
        <dbReference type="EC" id="3.4.14.9"/>
    </reaction>
</comment>
<evidence type="ECO:0000256" key="13">
    <source>
        <dbReference type="PROSITE-ProRule" id="PRU01032"/>
    </source>
</evidence>
<evidence type="ECO:0000256" key="12">
    <source>
        <dbReference type="ARBA" id="ARBA00045460"/>
    </source>
</evidence>
<dbReference type="EMBL" id="CAJNOM010000224">
    <property type="protein sequence ID" value="CAF1253147.1"/>
    <property type="molecule type" value="Genomic_DNA"/>
</dbReference>
<dbReference type="OrthoDB" id="2919105at2759"/>
<dbReference type="InterPro" id="IPR000209">
    <property type="entry name" value="Peptidase_S8/S53_dom"/>
</dbReference>
<sequence>MFFIIILYYFVFLIIHNQCKIIISPPKHWVKHAHIPHESRYENFYFYLKQKNNEILNKHLHLISNPRHNLYHNTSWLTLDQIIRIVKPDSISIKRLYYYLWSNGINLKECRHSRDGGILVCPILLTKANKILSANYTDFRHRIKNINITRTLSFILPNYLSNHIVTISPTTVFPDLSLFHNSITSNKSILIRQKRQDDLCSCQSYIKPCYLRNHYDIHQYRAHSSTNITLSIIGLANQYINDNDTNLFLKFIDNNNDNIKPKINILGYNNQSIPGREASLDIQYALAIARGVQVTFWSITNLNDPFSDFLFQLANMKHPPDIISISYGFSETRNDYTLFQKAIDQELQKAAARGITIVAATGDNGVGADSVDDCQSYHINFPASSPWVTAVGGTMNCLERGAFFSSGGFSTYEVQPIYQQNVVLHYLHQYNLTLPHANLFNSMGRAVPDVSLYATRYLNIVNGLIKSTSGTSAAAPIFAAIIALLNDYQVRHGRKRLGFLNPLLYQYASDIFHDITAGYNVGCNTTGFHAGIGWDPVTGLGRPSFIRFQKVLDAINLKQHQFKSLRINKN</sequence>
<dbReference type="InterPro" id="IPR036852">
    <property type="entry name" value="Peptidase_S8/S53_dom_sf"/>
</dbReference>
<evidence type="ECO:0000256" key="14">
    <source>
        <dbReference type="SAM" id="SignalP"/>
    </source>
</evidence>
<evidence type="ECO:0000256" key="8">
    <source>
        <dbReference type="ARBA" id="ARBA00022837"/>
    </source>
</evidence>
<evidence type="ECO:0000313" key="19">
    <source>
        <dbReference type="Proteomes" id="UP000663877"/>
    </source>
</evidence>
<evidence type="ECO:0000313" key="17">
    <source>
        <dbReference type="EMBL" id="CAF1253147.1"/>
    </source>
</evidence>
<dbReference type="GO" id="GO:0046872">
    <property type="term" value="F:metal ion binding"/>
    <property type="evidence" value="ECO:0007669"/>
    <property type="project" value="UniProtKB-UniRule"/>
</dbReference>
<dbReference type="GO" id="GO:0008240">
    <property type="term" value="F:tripeptidyl-peptidase activity"/>
    <property type="evidence" value="ECO:0007669"/>
    <property type="project" value="TreeGrafter"/>
</dbReference>